<dbReference type="EMBL" id="CAUJNA010003240">
    <property type="protein sequence ID" value="CAJ1396679.1"/>
    <property type="molecule type" value="Genomic_DNA"/>
</dbReference>
<accession>A0AA36N8L6</accession>
<protein>
    <submittedName>
        <fullName evidence="2">Uncharacterized protein</fullName>
    </submittedName>
</protein>
<name>A0AA36N8L6_9DINO</name>
<dbReference type="Proteomes" id="UP001178507">
    <property type="component" value="Unassembled WGS sequence"/>
</dbReference>
<evidence type="ECO:0000256" key="1">
    <source>
        <dbReference type="SAM" id="MobiDB-lite"/>
    </source>
</evidence>
<keyword evidence="3" id="KW-1185">Reference proteome</keyword>
<feature type="region of interest" description="Disordered" evidence="1">
    <location>
        <begin position="32"/>
        <end position="64"/>
    </location>
</feature>
<comment type="caution">
    <text evidence="2">The sequence shown here is derived from an EMBL/GenBank/DDBJ whole genome shotgun (WGS) entry which is preliminary data.</text>
</comment>
<evidence type="ECO:0000313" key="3">
    <source>
        <dbReference type="Proteomes" id="UP001178507"/>
    </source>
</evidence>
<proteinExistence type="predicted"/>
<dbReference type="AlphaFoldDB" id="A0AA36N8L6"/>
<evidence type="ECO:0000313" key="2">
    <source>
        <dbReference type="EMBL" id="CAJ1396679.1"/>
    </source>
</evidence>
<sequence length="83" mass="9136">MNVERGASELQSLTEGETLQRLARHCRQMWHQLPSPRQNGSMPSPRMTDAAAKTSGRSAEGDYGSRLRALREAADRIACPNGI</sequence>
<organism evidence="2 3">
    <name type="scientific">Effrenium voratum</name>
    <dbReference type="NCBI Taxonomy" id="2562239"/>
    <lineage>
        <taxon>Eukaryota</taxon>
        <taxon>Sar</taxon>
        <taxon>Alveolata</taxon>
        <taxon>Dinophyceae</taxon>
        <taxon>Suessiales</taxon>
        <taxon>Symbiodiniaceae</taxon>
        <taxon>Effrenium</taxon>
    </lineage>
</organism>
<gene>
    <name evidence="2" type="ORF">EVOR1521_LOCUS20867</name>
</gene>
<reference evidence="2" key="1">
    <citation type="submission" date="2023-08" db="EMBL/GenBank/DDBJ databases">
        <authorList>
            <person name="Chen Y."/>
            <person name="Shah S."/>
            <person name="Dougan E. K."/>
            <person name="Thang M."/>
            <person name="Chan C."/>
        </authorList>
    </citation>
    <scope>NUCLEOTIDE SEQUENCE</scope>
</reference>